<dbReference type="SUPFAM" id="SSF161084">
    <property type="entry name" value="MAPEG domain-like"/>
    <property type="match status" value="1"/>
</dbReference>
<dbReference type="Pfam" id="PF01124">
    <property type="entry name" value="MAPEG"/>
    <property type="match status" value="1"/>
</dbReference>
<dbReference type="PATRIC" id="fig|1079.6.peg.2217"/>
<keyword evidence="4 5" id="KW-0472">Membrane</keyword>
<evidence type="ECO:0000313" key="7">
    <source>
        <dbReference type="EMBL" id="CUU42568.1"/>
    </source>
</evidence>
<comment type="subcellular location">
    <subcellularLocation>
        <location evidence="1">Membrane</location>
    </subcellularLocation>
</comment>
<evidence type="ECO:0000256" key="2">
    <source>
        <dbReference type="ARBA" id="ARBA00022692"/>
    </source>
</evidence>
<dbReference type="EMBL" id="LN907867">
    <property type="protein sequence ID" value="CUU42568.1"/>
    <property type="molecule type" value="Genomic_DNA"/>
</dbReference>
<name>A0A0H5BD87_BLAVI</name>
<dbReference type="PANTHER" id="PTHR35371:SF1">
    <property type="entry name" value="BLR7753 PROTEIN"/>
    <property type="match status" value="1"/>
</dbReference>
<accession>A0A0H5BD87</accession>
<keyword evidence="2 5" id="KW-0812">Transmembrane</keyword>
<keyword evidence="3 5" id="KW-1133">Transmembrane helix</keyword>
<dbReference type="Proteomes" id="UP000065734">
    <property type="component" value="Chromosome I"/>
</dbReference>
<feature type="transmembrane region" description="Helical" evidence="5">
    <location>
        <begin position="46"/>
        <end position="67"/>
    </location>
</feature>
<dbReference type="InterPro" id="IPR023352">
    <property type="entry name" value="MAPEG-like_dom_sf"/>
</dbReference>
<dbReference type="RefSeq" id="WP_055037599.1">
    <property type="nucleotide sequence ID" value="NZ_AP014854.2"/>
</dbReference>
<feature type="transmembrane region" description="Helical" evidence="5">
    <location>
        <begin position="104"/>
        <end position="123"/>
    </location>
</feature>
<keyword evidence="8" id="KW-1185">Reference proteome</keyword>
<dbReference type="Gene3D" id="1.20.120.550">
    <property type="entry name" value="Membrane associated eicosanoid/glutathione metabolism-like domain"/>
    <property type="match status" value="1"/>
</dbReference>
<sequence>MQLAFWCVLAMGVMPVATVAIAKWRGLDNHAPRDWAQSIDGYRRRAYAAHLNHFEAFPLFAAAVLVAATQGAPMTTVNALAAAVVLARVAYTACYVADAATLRSLVWGAGWVLTLAIFVLPALS</sequence>
<gene>
    <name evidence="6" type="ORF">BV133_2594</name>
    <name evidence="7" type="ORF">BVIRIDIS_15810</name>
</gene>
<reference evidence="6" key="1">
    <citation type="journal article" date="2015" name="Genome Announc.">
        <title>Complete Genome Sequence of the Bacteriochlorophyll b-Producing Photosynthetic Bacterium Blastochloris viridis.</title>
        <authorList>
            <person name="Tsukatani Y."/>
            <person name="Hirose Y."/>
            <person name="Harada J."/>
            <person name="Misawa N."/>
            <person name="Mori K."/>
            <person name="Inoue K."/>
            <person name="Tamiaki H."/>
        </authorList>
    </citation>
    <scope>NUCLEOTIDE SEQUENCE [LARGE SCALE GENOMIC DNA]</scope>
    <source>
        <strain evidence="6">DSM 133</strain>
    </source>
</reference>
<proteinExistence type="predicted"/>
<protein>
    <submittedName>
        <fullName evidence="7">MAPEG family protein</fullName>
    </submittedName>
    <submittedName>
        <fullName evidence="6">Probable membrane protein NMA1176</fullName>
    </submittedName>
</protein>
<evidence type="ECO:0000313" key="6">
    <source>
        <dbReference type="EMBL" id="BAS00188.1"/>
    </source>
</evidence>
<dbReference type="EMBL" id="AP014854">
    <property type="protein sequence ID" value="BAS00188.1"/>
    <property type="molecule type" value="Genomic_DNA"/>
</dbReference>
<dbReference type="STRING" id="1079.BVIR_2136"/>
<reference evidence="8" key="3">
    <citation type="journal article" date="2016" name="Genome Announc.">
        <title>Revised genome sequence of the purple photosynthetic bacterium Blastochloris viridis.</title>
        <authorList>
            <person name="Liu L.N."/>
            <person name="Faulkner M."/>
            <person name="Liu X."/>
            <person name="Huang F."/>
            <person name="Darby A.C."/>
            <person name="Hall N."/>
        </authorList>
    </citation>
    <scope>NUCLEOTIDE SEQUENCE [LARGE SCALE GENOMIC DNA]</scope>
    <source>
        <strain evidence="8">ATCC 19567 / DSM 133 / F</strain>
    </source>
</reference>
<evidence type="ECO:0000256" key="3">
    <source>
        <dbReference type="ARBA" id="ARBA00022989"/>
    </source>
</evidence>
<evidence type="ECO:0000256" key="4">
    <source>
        <dbReference type="ARBA" id="ARBA00023136"/>
    </source>
</evidence>
<dbReference type="InterPro" id="IPR001129">
    <property type="entry name" value="Membr-assoc_MAPEG"/>
</dbReference>
<reference evidence="7" key="2">
    <citation type="submission" date="2015-11" db="EMBL/GenBank/DDBJ databases">
        <authorList>
            <person name="Zhang Y."/>
            <person name="Guo Z."/>
        </authorList>
    </citation>
    <scope>NUCLEOTIDE SEQUENCE</scope>
    <source>
        <strain evidence="7">1</strain>
    </source>
</reference>
<evidence type="ECO:0000313" key="8">
    <source>
        <dbReference type="Proteomes" id="UP000065734"/>
    </source>
</evidence>
<feature type="transmembrane region" description="Helical" evidence="5">
    <location>
        <begin position="79"/>
        <end position="98"/>
    </location>
</feature>
<evidence type="ECO:0000256" key="5">
    <source>
        <dbReference type="SAM" id="Phobius"/>
    </source>
</evidence>
<dbReference type="GO" id="GO:0016020">
    <property type="term" value="C:membrane"/>
    <property type="evidence" value="ECO:0007669"/>
    <property type="project" value="UniProtKB-SubCell"/>
</dbReference>
<dbReference type="PANTHER" id="PTHR35371">
    <property type="entry name" value="INNER MEMBRANE PROTEIN"/>
    <property type="match status" value="1"/>
</dbReference>
<dbReference type="OrthoDB" id="513661at2"/>
<organism evidence="7 8">
    <name type="scientific">Blastochloris viridis</name>
    <name type="common">Rhodopseudomonas viridis</name>
    <dbReference type="NCBI Taxonomy" id="1079"/>
    <lineage>
        <taxon>Bacteria</taxon>
        <taxon>Pseudomonadati</taxon>
        <taxon>Pseudomonadota</taxon>
        <taxon>Alphaproteobacteria</taxon>
        <taxon>Hyphomicrobiales</taxon>
        <taxon>Blastochloridaceae</taxon>
        <taxon>Blastochloris</taxon>
    </lineage>
</organism>
<evidence type="ECO:0000256" key="1">
    <source>
        <dbReference type="ARBA" id="ARBA00004370"/>
    </source>
</evidence>
<dbReference type="AlphaFoldDB" id="A0A0H5BD87"/>
<dbReference type="KEGG" id="bvr:BVIR_2136"/>